<proteinExistence type="predicted"/>
<dbReference type="Pfam" id="PF00656">
    <property type="entry name" value="Peptidase_C14"/>
    <property type="match status" value="1"/>
</dbReference>
<dbReference type="Gene3D" id="3.40.50.1460">
    <property type="match status" value="1"/>
</dbReference>
<dbReference type="PANTHER" id="PTHR22576">
    <property type="entry name" value="MUCOSA ASSOCIATED LYMPHOID TISSUE LYMPHOMA TRANSLOCATION PROTEIN 1/PARACASPASE"/>
    <property type="match status" value="1"/>
</dbReference>
<keyword evidence="3" id="KW-1185">Reference proteome</keyword>
<evidence type="ECO:0000313" key="3">
    <source>
        <dbReference type="Proteomes" id="UP000095282"/>
    </source>
</evidence>
<dbReference type="eggNOG" id="ENOG502QUZM">
    <property type="taxonomic scope" value="Eukaryota"/>
</dbReference>
<dbReference type="GO" id="GO:0006508">
    <property type="term" value="P:proteolysis"/>
    <property type="evidence" value="ECO:0007669"/>
    <property type="project" value="InterPro"/>
</dbReference>
<evidence type="ECO:0000313" key="4">
    <source>
        <dbReference type="WBParaSite" id="Csp11.Scaffold629.g12118.t1"/>
    </source>
</evidence>
<dbReference type="PROSITE" id="PS50208">
    <property type="entry name" value="CASPASE_P20"/>
    <property type="match status" value="1"/>
</dbReference>
<feature type="domain" description="Caspase family p20" evidence="1">
    <location>
        <begin position="265"/>
        <end position="390"/>
    </location>
</feature>
<dbReference type="Gene3D" id="2.60.40.10">
    <property type="entry name" value="Immunoglobulins"/>
    <property type="match status" value="1"/>
</dbReference>
<feature type="domain" description="Ig-like" evidence="2">
    <location>
        <begin position="123"/>
        <end position="193"/>
    </location>
</feature>
<organism evidence="3 4">
    <name type="scientific">Caenorhabditis tropicalis</name>
    <dbReference type="NCBI Taxonomy" id="1561998"/>
    <lineage>
        <taxon>Eukaryota</taxon>
        <taxon>Metazoa</taxon>
        <taxon>Ecdysozoa</taxon>
        <taxon>Nematoda</taxon>
        <taxon>Chromadorea</taxon>
        <taxon>Rhabditida</taxon>
        <taxon>Rhabditina</taxon>
        <taxon>Rhabditomorpha</taxon>
        <taxon>Rhabditoidea</taxon>
        <taxon>Rhabditidae</taxon>
        <taxon>Peloderinae</taxon>
        <taxon>Caenorhabditis</taxon>
    </lineage>
</organism>
<dbReference type="STRING" id="1561998.A0A1I7TV82"/>
<dbReference type="SUPFAM" id="SSF52129">
    <property type="entry name" value="Caspase-like"/>
    <property type="match status" value="1"/>
</dbReference>
<dbReference type="InterPro" id="IPR029030">
    <property type="entry name" value="Caspase-like_dom_sf"/>
</dbReference>
<dbReference type="PANTHER" id="PTHR22576:SF37">
    <property type="entry name" value="MUCOSA-ASSOCIATED LYMPHOID TISSUE LYMPHOMA TRANSLOCATION PROTEIN 1"/>
    <property type="match status" value="1"/>
</dbReference>
<dbReference type="Proteomes" id="UP000095282">
    <property type="component" value="Unplaced"/>
</dbReference>
<dbReference type="InterPro" id="IPR007110">
    <property type="entry name" value="Ig-like_dom"/>
</dbReference>
<dbReference type="InterPro" id="IPR052039">
    <property type="entry name" value="Caspase-related_regulators"/>
</dbReference>
<dbReference type="GO" id="GO:0004197">
    <property type="term" value="F:cysteine-type endopeptidase activity"/>
    <property type="evidence" value="ECO:0007669"/>
    <property type="project" value="InterPro"/>
</dbReference>
<dbReference type="PROSITE" id="PS50835">
    <property type="entry name" value="IG_LIKE"/>
    <property type="match status" value="1"/>
</dbReference>
<accession>A0A1I7TV82</accession>
<evidence type="ECO:0000259" key="2">
    <source>
        <dbReference type="PROSITE" id="PS50835"/>
    </source>
</evidence>
<dbReference type="WBParaSite" id="Csp11.Scaffold629.g12118.t1">
    <property type="protein sequence ID" value="Csp11.Scaffold629.g12118.t1"/>
    <property type="gene ID" value="Csp11.Scaffold629.g12118"/>
</dbReference>
<dbReference type="InterPro" id="IPR033540">
    <property type="entry name" value="MALT1_IG-like_dom_sf"/>
</dbReference>
<dbReference type="InterPro" id="IPR036179">
    <property type="entry name" value="Ig-like_dom_sf"/>
</dbReference>
<dbReference type="InterPro" id="IPR001309">
    <property type="entry name" value="Pept_C14_p20"/>
</dbReference>
<dbReference type="InterPro" id="IPR013783">
    <property type="entry name" value="Ig-like_fold"/>
</dbReference>
<dbReference type="SUPFAM" id="SSF48726">
    <property type="entry name" value="Immunoglobulin"/>
    <property type="match status" value="1"/>
</dbReference>
<sequence length="655" mass="75549">METNLADLPVRIFRVLSRELERDNLWVKVVDFDQDPIFSMQQLEIDNFLKRDNCCDQVLRRWGNRGQTVRRILQGIGFIAFSFEVGDLLARFQLLSRTYEDEFDPIQLQLRRKFKILRWVPVPEEQVTISIDNERIKLECKAQGFPCPVIKWYTSSSKEPVHTGRSYTVLRCKCSTEHQYKCIATNEIPEGFSYSEHYRKPGKLWNSTLESEFVDVTACVRDDELCESCKNFEMGRLSQILAEDEKVEKKPVPLRPNLDITLRAADKVALVMSNCSYVHLPELITPHCDAQTLADALQKMNYKTVTLADLTLDEMRYFIREYKKLIGDGVYAVFYFVGHGFEVNGQCYLLGVDAPADAHQPQHSMSMDWLLSIFRDKQPALNLLLLDVCRKFVPYDAIGAFVEYSEQFKKFHRAHRNMVYGYSTSGGVGAYEVKGEINGVFMKYLKNHVQLEISVIDMLNKVLLDIGDDQKVCDLQVPEIRSTLTHPRSLADPLIFDGHTASFDNHTIHWRLMHELPNPATIRFESHQLVATVWFQFCGNFTNKVYVLASIADFRPSQTEENEVEENEEPSENALKHRAFVEFPEELHCSDAKEYSDDEEGVSLYWILSGLQKIKKEGGLSCEIHLRHVDDLDSTISRKSVDIGHILITRIKCLQ</sequence>
<protein>
    <submittedName>
        <fullName evidence="4">CASPASE_P20 domain-containing protein</fullName>
    </submittedName>
</protein>
<evidence type="ECO:0000259" key="1">
    <source>
        <dbReference type="PROSITE" id="PS50208"/>
    </source>
</evidence>
<dbReference type="Gene3D" id="2.60.40.3360">
    <property type="match status" value="1"/>
</dbReference>
<dbReference type="AlphaFoldDB" id="A0A1I7TV82"/>
<reference evidence="4" key="1">
    <citation type="submission" date="2016-11" db="UniProtKB">
        <authorList>
            <consortium name="WormBaseParasite"/>
        </authorList>
    </citation>
    <scope>IDENTIFICATION</scope>
</reference>
<name>A0A1I7TV82_9PELO</name>
<dbReference type="InterPro" id="IPR011600">
    <property type="entry name" value="Pept_C14_caspase"/>
</dbReference>